<evidence type="ECO:0000256" key="1">
    <source>
        <dbReference type="ARBA" id="ARBA00007118"/>
    </source>
</evidence>
<organism evidence="4 5">
    <name type="scientific">Bacillus solimangrovi</name>
    <dbReference type="NCBI Taxonomy" id="1305675"/>
    <lineage>
        <taxon>Bacteria</taxon>
        <taxon>Bacillati</taxon>
        <taxon>Bacillota</taxon>
        <taxon>Bacilli</taxon>
        <taxon>Bacillales</taxon>
        <taxon>Bacillaceae</taxon>
        <taxon>Bacillus</taxon>
    </lineage>
</organism>
<name>A0A1E5LF25_9BACI</name>
<dbReference type="Proteomes" id="UP000095209">
    <property type="component" value="Unassembled WGS sequence"/>
</dbReference>
<evidence type="ECO:0000256" key="2">
    <source>
        <dbReference type="ARBA" id="ARBA00023002"/>
    </source>
</evidence>
<dbReference type="PANTHER" id="PTHR43673:SF3">
    <property type="entry name" value="NAD(P)H NITROREDUCTASE YODC-RELATED"/>
    <property type="match status" value="1"/>
</dbReference>
<comment type="similarity">
    <text evidence="1">Belongs to the nitroreductase family.</text>
</comment>
<sequence length="209" mass="23663">MTNQTADLSTVINERHAIRVYDPTVKIDRKELNDMIQEAAKAPSAWNLQHWKFFVLDEDEMKKTLLPIAYNQQQVVDASAVIVILGDLEANKNVERVYDEAVQIGIMTEEIKKNIVDQINGAYQSPQVAHDSAICNPSLAAMQLMLIAKARGYDTCSMAGYDSEQLVKTFNIPKRYLPVMLLSIGKRAEDAHKTTRFPVEDITVYNKFE</sequence>
<dbReference type="Pfam" id="PF00881">
    <property type="entry name" value="Nitroreductase"/>
    <property type="match status" value="1"/>
</dbReference>
<protein>
    <submittedName>
        <fullName evidence="4">NAD(P)H nitroreductase</fullName>
    </submittedName>
</protein>
<reference evidence="4 5" key="1">
    <citation type="submission" date="2016-08" db="EMBL/GenBank/DDBJ databases">
        <title>Genome of Bacillus solimangrovi GH2-4.</title>
        <authorList>
            <person name="Lim S."/>
            <person name="Kim B.-C."/>
        </authorList>
    </citation>
    <scope>NUCLEOTIDE SEQUENCE [LARGE SCALE GENOMIC DNA]</scope>
    <source>
        <strain evidence="4 5">GH2-4</strain>
    </source>
</reference>
<dbReference type="EMBL" id="MJEH01000022">
    <property type="protein sequence ID" value="OEH92681.1"/>
    <property type="molecule type" value="Genomic_DNA"/>
</dbReference>
<dbReference type="STRING" id="1305675.BFG57_01360"/>
<dbReference type="PANTHER" id="PTHR43673">
    <property type="entry name" value="NAD(P)H NITROREDUCTASE YDGI-RELATED"/>
    <property type="match status" value="1"/>
</dbReference>
<proteinExistence type="inferred from homology"/>
<evidence type="ECO:0000313" key="5">
    <source>
        <dbReference type="Proteomes" id="UP000095209"/>
    </source>
</evidence>
<evidence type="ECO:0000259" key="3">
    <source>
        <dbReference type="Pfam" id="PF00881"/>
    </source>
</evidence>
<accession>A0A1E5LF25</accession>
<dbReference type="GO" id="GO:0016491">
    <property type="term" value="F:oxidoreductase activity"/>
    <property type="evidence" value="ECO:0007669"/>
    <property type="project" value="UniProtKB-KW"/>
</dbReference>
<comment type="caution">
    <text evidence="4">The sequence shown here is derived from an EMBL/GenBank/DDBJ whole genome shotgun (WGS) entry which is preliminary data.</text>
</comment>
<keyword evidence="5" id="KW-1185">Reference proteome</keyword>
<dbReference type="AlphaFoldDB" id="A0A1E5LF25"/>
<dbReference type="InterPro" id="IPR029479">
    <property type="entry name" value="Nitroreductase"/>
</dbReference>
<gene>
    <name evidence="4" type="ORF">BFG57_01360</name>
</gene>
<keyword evidence="2" id="KW-0560">Oxidoreductase</keyword>
<dbReference type="SUPFAM" id="SSF55469">
    <property type="entry name" value="FMN-dependent nitroreductase-like"/>
    <property type="match status" value="1"/>
</dbReference>
<dbReference type="CDD" id="cd02137">
    <property type="entry name" value="MhqN-like"/>
    <property type="match status" value="1"/>
</dbReference>
<feature type="domain" description="Nitroreductase" evidence="3">
    <location>
        <begin position="12"/>
        <end position="186"/>
    </location>
</feature>
<evidence type="ECO:0000313" key="4">
    <source>
        <dbReference type="EMBL" id="OEH92681.1"/>
    </source>
</evidence>
<dbReference type="RefSeq" id="WP_069717123.1">
    <property type="nucleotide sequence ID" value="NZ_MJEH01000022.1"/>
</dbReference>
<dbReference type="Gene3D" id="3.40.109.10">
    <property type="entry name" value="NADH Oxidase"/>
    <property type="match status" value="1"/>
</dbReference>
<dbReference type="InterPro" id="IPR000415">
    <property type="entry name" value="Nitroreductase-like"/>
</dbReference>
<dbReference type="OrthoDB" id="9782629at2"/>